<dbReference type="AlphaFoldDB" id="A0AAV7Q3N7"/>
<dbReference type="Proteomes" id="UP001066276">
    <property type="component" value="Chromosome 7"/>
</dbReference>
<evidence type="ECO:0000313" key="1">
    <source>
        <dbReference type="EMBL" id="KAJ1132635.1"/>
    </source>
</evidence>
<gene>
    <name evidence="1" type="ORF">NDU88_010942</name>
</gene>
<proteinExistence type="predicted"/>
<dbReference type="EMBL" id="JANPWB010000011">
    <property type="protein sequence ID" value="KAJ1132635.1"/>
    <property type="molecule type" value="Genomic_DNA"/>
</dbReference>
<comment type="caution">
    <text evidence="1">The sequence shown here is derived from an EMBL/GenBank/DDBJ whole genome shotgun (WGS) entry which is preliminary data.</text>
</comment>
<keyword evidence="2" id="KW-1185">Reference proteome</keyword>
<accession>A0AAV7Q3N7</accession>
<reference evidence="1" key="1">
    <citation type="journal article" date="2022" name="bioRxiv">
        <title>Sequencing and chromosome-scale assembly of the giantPleurodeles waltlgenome.</title>
        <authorList>
            <person name="Brown T."/>
            <person name="Elewa A."/>
            <person name="Iarovenko S."/>
            <person name="Subramanian E."/>
            <person name="Araus A.J."/>
            <person name="Petzold A."/>
            <person name="Susuki M."/>
            <person name="Suzuki K.-i.T."/>
            <person name="Hayashi T."/>
            <person name="Toyoda A."/>
            <person name="Oliveira C."/>
            <person name="Osipova E."/>
            <person name="Leigh N.D."/>
            <person name="Simon A."/>
            <person name="Yun M.H."/>
        </authorList>
    </citation>
    <scope>NUCLEOTIDE SEQUENCE</scope>
    <source>
        <strain evidence="1">20211129_DDA</strain>
        <tissue evidence="1">Liver</tissue>
    </source>
</reference>
<name>A0AAV7Q3N7_PLEWA</name>
<organism evidence="1 2">
    <name type="scientific">Pleurodeles waltl</name>
    <name type="common">Iberian ribbed newt</name>
    <dbReference type="NCBI Taxonomy" id="8319"/>
    <lineage>
        <taxon>Eukaryota</taxon>
        <taxon>Metazoa</taxon>
        <taxon>Chordata</taxon>
        <taxon>Craniata</taxon>
        <taxon>Vertebrata</taxon>
        <taxon>Euteleostomi</taxon>
        <taxon>Amphibia</taxon>
        <taxon>Batrachia</taxon>
        <taxon>Caudata</taxon>
        <taxon>Salamandroidea</taxon>
        <taxon>Salamandridae</taxon>
        <taxon>Pleurodelinae</taxon>
        <taxon>Pleurodeles</taxon>
    </lineage>
</organism>
<evidence type="ECO:0000313" key="2">
    <source>
        <dbReference type="Proteomes" id="UP001066276"/>
    </source>
</evidence>
<protein>
    <submittedName>
        <fullName evidence="1">Uncharacterized protein</fullName>
    </submittedName>
</protein>
<sequence length="107" mass="11551">MGCTHCLSTGMCAHRISQTMLMNQSLEHPRMCSVLEPRAQGEAGSQALVHEGCEGMYRFPRYTRQLDNMSYQEAGSLPAGLPATSSNCTQPPSVGVHKCPFCTGSEA</sequence>